<evidence type="ECO:0000259" key="6">
    <source>
        <dbReference type="PROSITE" id="PS50059"/>
    </source>
</evidence>
<dbReference type="Gene3D" id="3.10.50.40">
    <property type="match status" value="1"/>
</dbReference>
<evidence type="ECO:0000256" key="4">
    <source>
        <dbReference type="RuleBase" id="RU003915"/>
    </source>
</evidence>
<keyword evidence="3 4" id="KW-0413">Isomerase</keyword>
<feature type="chain" id="PRO_5046958023" description="Peptidyl-prolyl cis-trans isomerase" evidence="5">
    <location>
        <begin position="18"/>
        <end position="196"/>
    </location>
</feature>
<dbReference type="Pfam" id="PF00254">
    <property type="entry name" value="FKBP_C"/>
    <property type="match status" value="1"/>
</dbReference>
<dbReference type="Proteomes" id="UP000830583">
    <property type="component" value="Chromosome"/>
</dbReference>
<evidence type="ECO:0000313" key="7">
    <source>
        <dbReference type="EMBL" id="UPQ79385.1"/>
    </source>
</evidence>
<dbReference type="EC" id="5.2.1.8" evidence="4"/>
<dbReference type="PROSITE" id="PS50059">
    <property type="entry name" value="FKBP_PPIASE"/>
    <property type="match status" value="1"/>
</dbReference>
<keyword evidence="8" id="KW-1185">Reference proteome</keyword>
<dbReference type="NCBIfam" id="TIGR03516">
    <property type="entry name" value="ppisom_GldI"/>
    <property type="match status" value="1"/>
</dbReference>
<dbReference type="InterPro" id="IPR001179">
    <property type="entry name" value="PPIase_FKBP_dom"/>
</dbReference>
<proteinExistence type="inferred from homology"/>
<accession>A0ABY4KEZ4</accession>
<dbReference type="EMBL" id="CP096205">
    <property type="protein sequence ID" value="UPQ79385.1"/>
    <property type="molecule type" value="Genomic_DNA"/>
</dbReference>
<dbReference type="RefSeq" id="WP_248434476.1">
    <property type="nucleotide sequence ID" value="NZ_CP096205.1"/>
</dbReference>
<name>A0ABY4KEZ4_9FLAO</name>
<dbReference type="PROSITE" id="PS51257">
    <property type="entry name" value="PROKAR_LIPOPROTEIN"/>
    <property type="match status" value="1"/>
</dbReference>
<organism evidence="7 8">
    <name type="scientific">Flavobacterium azooxidireducens</name>
    <dbReference type="NCBI Taxonomy" id="1871076"/>
    <lineage>
        <taxon>Bacteria</taxon>
        <taxon>Pseudomonadati</taxon>
        <taxon>Bacteroidota</taxon>
        <taxon>Flavobacteriia</taxon>
        <taxon>Flavobacteriales</taxon>
        <taxon>Flavobacteriaceae</taxon>
        <taxon>Flavobacterium</taxon>
    </lineage>
</organism>
<feature type="signal peptide" evidence="5">
    <location>
        <begin position="1"/>
        <end position="17"/>
    </location>
</feature>
<comment type="catalytic activity">
    <reaction evidence="1 3 4">
        <text>[protein]-peptidylproline (omega=180) = [protein]-peptidylproline (omega=0)</text>
        <dbReference type="Rhea" id="RHEA:16237"/>
        <dbReference type="Rhea" id="RHEA-COMP:10747"/>
        <dbReference type="Rhea" id="RHEA-COMP:10748"/>
        <dbReference type="ChEBI" id="CHEBI:83833"/>
        <dbReference type="ChEBI" id="CHEBI:83834"/>
        <dbReference type="EC" id="5.2.1.8"/>
    </reaction>
</comment>
<evidence type="ECO:0000313" key="8">
    <source>
        <dbReference type="Proteomes" id="UP000830583"/>
    </source>
</evidence>
<keyword evidence="2 3" id="KW-0697">Rotamase</keyword>
<feature type="domain" description="PPIase FKBP-type" evidence="6">
    <location>
        <begin position="92"/>
        <end position="179"/>
    </location>
</feature>
<comment type="similarity">
    <text evidence="4">Belongs to the FKBP-type PPIase family.</text>
</comment>
<protein>
    <recommendedName>
        <fullName evidence="4">Peptidyl-prolyl cis-trans isomerase</fullName>
        <ecNumber evidence="4">5.2.1.8</ecNumber>
    </recommendedName>
</protein>
<dbReference type="SUPFAM" id="SSF54534">
    <property type="entry name" value="FKBP-like"/>
    <property type="match status" value="1"/>
</dbReference>
<reference evidence="7" key="1">
    <citation type="submission" date="2022-04" db="EMBL/GenBank/DDBJ databases">
        <title>Consumption of N2O by Flavobacterium azooxidireducens sp. nov. isolated from Decomposing Leaf Litter of Phragmites australis (Cav.).</title>
        <authorList>
            <person name="Behrendt U."/>
            <person name="Spanner T."/>
            <person name="Augustin J."/>
            <person name="Horn M.A."/>
            <person name="Kolb S."/>
            <person name="Ulrich A."/>
        </authorList>
    </citation>
    <scope>NUCLEOTIDE SEQUENCE</scope>
    <source>
        <strain evidence="7">IGB 4-14</strain>
    </source>
</reference>
<evidence type="ECO:0000256" key="2">
    <source>
        <dbReference type="ARBA" id="ARBA00023110"/>
    </source>
</evidence>
<evidence type="ECO:0000256" key="5">
    <source>
        <dbReference type="SAM" id="SignalP"/>
    </source>
</evidence>
<evidence type="ECO:0000256" key="3">
    <source>
        <dbReference type="PROSITE-ProRule" id="PRU00277"/>
    </source>
</evidence>
<dbReference type="InterPro" id="IPR046357">
    <property type="entry name" value="PPIase_dom_sf"/>
</dbReference>
<keyword evidence="5" id="KW-0732">Signal</keyword>
<evidence type="ECO:0000256" key="1">
    <source>
        <dbReference type="ARBA" id="ARBA00000971"/>
    </source>
</evidence>
<gene>
    <name evidence="7" type="primary">gldI</name>
    <name evidence="7" type="ORF">M0M57_00765</name>
</gene>
<sequence>MKLKFFNILLFFGMLFAIGCQDPEARRPKQHSSGSFMKESVVRNKKLIASEEKLIDSIIKSNPNKEYLASQKGYWYTYEIKNEIDTLRPKRGDVAFFEYEINDLKGNVIYTALELRPQDYLVDKEEIMIGLRDGIKLMRKNEKVTFLFPSHIAYGYLGDKNRIGPNVPIMCTVTLTDFEKESDLKKIKKENNLNNQ</sequence>
<dbReference type="InterPro" id="IPR019869">
    <property type="entry name" value="Motility-assoc_PPIase_GldI"/>
</dbReference>